<dbReference type="Proteomes" id="UP000789860">
    <property type="component" value="Unassembled WGS sequence"/>
</dbReference>
<sequence length="134" mass="15931">TDKVLAMSKLRCDILYNRRIKEAHELDKEFRKLHITKPITQEELLDSENTQDLNNTENELINYELNDYINNNDLKDNNELITEDNNNLIMEEEEQWNILIDKWSAISEQENINEEQESSELNEIIHSADNRNAK</sequence>
<gene>
    <name evidence="1" type="ORF">SCALOS_LOCUS10253</name>
</gene>
<accession>A0ACA9P9S0</accession>
<evidence type="ECO:0000313" key="1">
    <source>
        <dbReference type="EMBL" id="CAG8694205.1"/>
    </source>
</evidence>
<evidence type="ECO:0000313" key="2">
    <source>
        <dbReference type="Proteomes" id="UP000789860"/>
    </source>
</evidence>
<organism evidence="1 2">
    <name type="scientific">Scutellospora calospora</name>
    <dbReference type="NCBI Taxonomy" id="85575"/>
    <lineage>
        <taxon>Eukaryota</taxon>
        <taxon>Fungi</taxon>
        <taxon>Fungi incertae sedis</taxon>
        <taxon>Mucoromycota</taxon>
        <taxon>Glomeromycotina</taxon>
        <taxon>Glomeromycetes</taxon>
        <taxon>Diversisporales</taxon>
        <taxon>Gigasporaceae</taxon>
        <taxon>Scutellospora</taxon>
    </lineage>
</organism>
<protein>
    <submittedName>
        <fullName evidence="1">5272_t:CDS:1</fullName>
    </submittedName>
</protein>
<proteinExistence type="predicted"/>
<dbReference type="EMBL" id="CAJVPM010036981">
    <property type="protein sequence ID" value="CAG8694205.1"/>
    <property type="molecule type" value="Genomic_DNA"/>
</dbReference>
<comment type="caution">
    <text evidence="1">The sequence shown here is derived from an EMBL/GenBank/DDBJ whole genome shotgun (WGS) entry which is preliminary data.</text>
</comment>
<keyword evidence="2" id="KW-1185">Reference proteome</keyword>
<name>A0ACA9P9S0_9GLOM</name>
<feature type="non-terminal residue" evidence="1">
    <location>
        <position position="1"/>
    </location>
</feature>
<reference evidence="1" key="1">
    <citation type="submission" date="2021-06" db="EMBL/GenBank/DDBJ databases">
        <authorList>
            <person name="Kallberg Y."/>
            <person name="Tangrot J."/>
            <person name="Rosling A."/>
        </authorList>
    </citation>
    <scope>NUCLEOTIDE SEQUENCE</scope>
    <source>
        <strain evidence="1">AU212A</strain>
    </source>
</reference>